<keyword evidence="5" id="KW-0472">Membrane</keyword>
<keyword evidence="4" id="KW-1133">Transmembrane helix</keyword>
<dbReference type="Proteomes" id="UP000838756">
    <property type="component" value="Unassembled WGS sequence"/>
</dbReference>
<comment type="caution">
    <text evidence="8">The sequence shown here is derived from an EMBL/GenBank/DDBJ whole genome shotgun (WGS) entry which is preliminary data.</text>
</comment>
<dbReference type="EMBL" id="CAKXAJ010025278">
    <property type="protein sequence ID" value="CAH2237577.1"/>
    <property type="molecule type" value="Genomic_DNA"/>
</dbReference>
<reference evidence="8" key="1">
    <citation type="submission" date="2022-03" db="EMBL/GenBank/DDBJ databases">
        <authorList>
            <person name="Lindestad O."/>
        </authorList>
    </citation>
    <scope>NUCLEOTIDE SEQUENCE</scope>
</reference>
<evidence type="ECO:0000256" key="2">
    <source>
        <dbReference type="ARBA" id="ARBA00010131"/>
    </source>
</evidence>
<feature type="domain" description="C2" evidence="7">
    <location>
        <begin position="451"/>
        <end position="575"/>
    </location>
</feature>
<comment type="similarity">
    <text evidence="2">Belongs to the ODR-4 family.</text>
</comment>
<dbReference type="OrthoDB" id="21458at2759"/>
<evidence type="ECO:0000256" key="4">
    <source>
        <dbReference type="ARBA" id="ARBA00022989"/>
    </source>
</evidence>
<evidence type="ECO:0000259" key="7">
    <source>
        <dbReference type="PROSITE" id="PS50004"/>
    </source>
</evidence>
<evidence type="ECO:0000313" key="9">
    <source>
        <dbReference type="Proteomes" id="UP000838756"/>
    </source>
</evidence>
<dbReference type="InterPro" id="IPR000008">
    <property type="entry name" value="C2_dom"/>
</dbReference>
<sequence length="810" mass="91049">MVRTVYSPEYCLQYLEQYASQENFVLGLILGQITEARENIIHLARTPEEKSSESSSEASYASDKPESARNLLGVSEAWVADHAKHVTRMLPGGIFVQGIFITSDEDIFEDPNYFSKVKSVLNYTYKALSGNQYMYANYPHSNERLILHMSTNTKVLTCKSIEVGSGKSTAIKNVEWKFVAKPQQWQRLDCYYEFDDVYPVVVKKSGISVKHQFQQILESAHKTIESSVMFIDGELKDGTEALEQLIKKKRPKNSAKSAQEIPKSMHVSLFVPFENSLPETVEYLECDGSIHFSGVVSSSVFMYPKATVSETIAAVKQDIIRSLASRFTMHCDALIDDNLLPEEKVCFNEPPRRVLVPVGSLYLCDYLFPGEAPAEALLSVKELLDLQITEADVVCDVETPADTSEFDALDRDASSEELLATPLEASQFMYITGICFAMNAFNVNKSSQLAGSGSLDPEIGFKLSLHPVSKNLFVTVIGARHLPSLFGLSRAHGYLVKVKLFPGESKYETTLQETSWPVWNEDFKFQLRQKDIKKSSDKVDLQNLVAGHFLSLTIYAILEPPKQEVDRRKSAKELKTSKLVNEDEQKSKGGLFEKTFSSFKSTKTEAIAQKTILEKRRTVGAATWNFDSKLFQNDLKNGLIGTPDIWRPISAIASGLAASDSRRENKKGQLEVTLLYTASEDGLNDVVQLTVNRLRCSVQTMQEHEQYKAPLYLKATILEANKAECYWKSDRFVPTISARWDPKSATVKLTVFKASLNKVSIYISLGCKTKMAKKEILGKAHIDEKSPYTESWNECLRQPGIPKTFWVNFL</sequence>
<proteinExistence type="inferred from homology"/>
<accession>A0A8S4RL66</accession>
<feature type="region of interest" description="Disordered" evidence="6">
    <location>
        <begin position="44"/>
        <end position="64"/>
    </location>
</feature>
<dbReference type="InterPro" id="IPR035892">
    <property type="entry name" value="C2_domain_sf"/>
</dbReference>
<feature type="compositionally biased region" description="Low complexity" evidence="6">
    <location>
        <begin position="53"/>
        <end position="62"/>
    </location>
</feature>
<dbReference type="PROSITE" id="PS50004">
    <property type="entry name" value="C2"/>
    <property type="match status" value="1"/>
</dbReference>
<dbReference type="GO" id="GO:0012505">
    <property type="term" value="C:endomembrane system"/>
    <property type="evidence" value="ECO:0007669"/>
    <property type="project" value="TreeGrafter"/>
</dbReference>
<evidence type="ECO:0000256" key="5">
    <source>
        <dbReference type="ARBA" id="ARBA00023136"/>
    </source>
</evidence>
<dbReference type="PANTHER" id="PTHR33966:SF1">
    <property type="entry name" value="PROTEIN ODR-4 HOMOLOG"/>
    <property type="match status" value="1"/>
</dbReference>
<dbReference type="SUPFAM" id="SSF49562">
    <property type="entry name" value="C2 domain (Calcium/lipid-binding domain, CaLB)"/>
    <property type="match status" value="1"/>
</dbReference>
<gene>
    <name evidence="8" type="primary">jg17136</name>
    <name evidence="8" type="ORF">PAEG_LOCUS14850</name>
</gene>
<keyword evidence="3" id="KW-0812">Transmembrane</keyword>
<dbReference type="Pfam" id="PF14778">
    <property type="entry name" value="ODR4-like"/>
    <property type="match status" value="1"/>
</dbReference>
<dbReference type="Pfam" id="PF00168">
    <property type="entry name" value="C2"/>
    <property type="match status" value="1"/>
</dbReference>
<name>A0A8S4RL66_9NEOP</name>
<protein>
    <submittedName>
        <fullName evidence="8">Jg17136 protein</fullName>
    </submittedName>
</protein>
<dbReference type="AlphaFoldDB" id="A0A8S4RL66"/>
<evidence type="ECO:0000313" key="8">
    <source>
        <dbReference type="EMBL" id="CAH2237577.1"/>
    </source>
</evidence>
<dbReference type="GO" id="GO:0016020">
    <property type="term" value="C:membrane"/>
    <property type="evidence" value="ECO:0007669"/>
    <property type="project" value="UniProtKB-SubCell"/>
</dbReference>
<organism evidence="8 9">
    <name type="scientific">Pararge aegeria aegeria</name>
    <dbReference type="NCBI Taxonomy" id="348720"/>
    <lineage>
        <taxon>Eukaryota</taxon>
        <taxon>Metazoa</taxon>
        <taxon>Ecdysozoa</taxon>
        <taxon>Arthropoda</taxon>
        <taxon>Hexapoda</taxon>
        <taxon>Insecta</taxon>
        <taxon>Pterygota</taxon>
        <taxon>Neoptera</taxon>
        <taxon>Endopterygota</taxon>
        <taxon>Lepidoptera</taxon>
        <taxon>Glossata</taxon>
        <taxon>Ditrysia</taxon>
        <taxon>Papilionoidea</taxon>
        <taxon>Nymphalidae</taxon>
        <taxon>Satyrinae</taxon>
        <taxon>Satyrini</taxon>
        <taxon>Parargina</taxon>
        <taxon>Pararge</taxon>
    </lineage>
</organism>
<dbReference type="Gene3D" id="2.60.40.150">
    <property type="entry name" value="C2 domain"/>
    <property type="match status" value="1"/>
</dbReference>
<evidence type="ECO:0000256" key="6">
    <source>
        <dbReference type="SAM" id="MobiDB-lite"/>
    </source>
</evidence>
<keyword evidence="9" id="KW-1185">Reference proteome</keyword>
<dbReference type="InterPro" id="IPR029454">
    <property type="entry name" value="ODR-4-like"/>
</dbReference>
<dbReference type="GO" id="GO:0008104">
    <property type="term" value="P:intracellular protein localization"/>
    <property type="evidence" value="ECO:0007669"/>
    <property type="project" value="TreeGrafter"/>
</dbReference>
<evidence type="ECO:0000256" key="1">
    <source>
        <dbReference type="ARBA" id="ARBA00004370"/>
    </source>
</evidence>
<evidence type="ECO:0000256" key="3">
    <source>
        <dbReference type="ARBA" id="ARBA00022692"/>
    </source>
</evidence>
<comment type="subcellular location">
    <subcellularLocation>
        <location evidence="1">Membrane</location>
    </subcellularLocation>
</comment>
<dbReference type="PANTHER" id="PTHR33966">
    <property type="entry name" value="PROTEIN ODR-4 HOMOLOG"/>
    <property type="match status" value="1"/>
</dbReference>